<dbReference type="Proteomes" id="UP000318102">
    <property type="component" value="Unassembled WGS sequence"/>
</dbReference>
<feature type="active site" description="Charge relay system" evidence="2">
    <location>
        <position position="280"/>
    </location>
</feature>
<feature type="active site" description="Charge relay system" evidence="2">
    <location>
        <position position="422"/>
    </location>
</feature>
<comment type="similarity">
    <text evidence="1">Belongs to the C/M/P thioester hydrolase family.</text>
</comment>
<dbReference type="OrthoDB" id="8922993at2"/>
<evidence type="ECO:0000256" key="1">
    <source>
        <dbReference type="ARBA" id="ARBA00006538"/>
    </source>
</evidence>
<sequence>MNNKDEWGGFQSMMSRNVSIEVNRASCMVDEPISFCITGLHPQGLYEIVVEMLDDLGRTWCSNAEFETNNKGELDTAVHSARSGSYSGIMANGLFWSMQLKEQAGELSWGHAHSIPFYMKMSLNPNCYSVKVHEFICAQGDDRNIAKDDSYKAKTVVAEHSFEMNFIADHVQVIDVTDGFIGQYYMPATKTTTSKDYNKLPAVIIVGGSGGGFGWSAQIASVLASRGIATMAVAYFDYQGSYGLPQELVDIPLESFECCIDWLQQRAEVDSERIGVVGISKGAELSLLLGSTYHESISSVVAIAPAHIVMQGISMTNHIPQSSWSYQGEPLAFLPYPDDYTATASFDKSSLRDIITRALQNTEAVEQSRIPVERMSANVLLISGDQDEMGPTSDMSSSIQNTLSDHSYPYEVKHLRYPDAGHSFFLPNLPAVVFHPNVSPAAVAAAEQHAWKAILSFLQRAANSHLSKSYPVSNIVK</sequence>
<evidence type="ECO:0000313" key="6">
    <source>
        <dbReference type="Proteomes" id="UP000318102"/>
    </source>
</evidence>
<dbReference type="InterPro" id="IPR042490">
    <property type="entry name" value="Thio_Ohase/BAAT_N"/>
</dbReference>
<dbReference type="PANTHER" id="PTHR10824">
    <property type="entry name" value="ACYL-COENZYME A THIOESTERASE-RELATED"/>
    <property type="match status" value="1"/>
</dbReference>
<gene>
    <name evidence="5" type="ORF">FPZ44_03495</name>
</gene>
<dbReference type="GO" id="GO:0006637">
    <property type="term" value="P:acyl-CoA metabolic process"/>
    <property type="evidence" value="ECO:0007669"/>
    <property type="project" value="InterPro"/>
</dbReference>
<dbReference type="InterPro" id="IPR014940">
    <property type="entry name" value="BAAT_C"/>
</dbReference>
<evidence type="ECO:0000313" key="5">
    <source>
        <dbReference type="EMBL" id="TVX92202.1"/>
    </source>
</evidence>
<feature type="active site" description="Charge relay system" evidence="2">
    <location>
        <position position="387"/>
    </location>
</feature>
<evidence type="ECO:0000256" key="2">
    <source>
        <dbReference type="PIRSR" id="PIRSR016521-1"/>
    </source>
</evidence>
<dbReference type="AlphaFoldDB" id="A0A559IX42"/>
<dbReference type="Gene3D" id="2.60.40.2240">
    <property type="entry name" value="Acyl-CoA thioester hydrolase/BAAT N-terminal domain"/>
    <property type="match status" value="1"/>
</dbReference>
<dbReference type="InterPro" id="IPR016662">
    <property type="entry name" value="Acyl-CoA_thioEstase_long-chain"/>
</dbReference>
<dbReference type="InterPro" id="IPR029058">
    <property type="entry name" value="AB_hydrolase_fold"/>
</dbReference>
<dbReference type="Pfam" id="PF08840">
    <property type="entry name" value="BAAT_C"/>
    <property type="match status" value="1"/>
</dbReference>
<name>A0A559IX42_9BACL</name>
<feature type="domain" description="BAAT/Acyl-CoA thioester hydrolase C-terminal" evidence="4">
    <location>
        <begin position="251"/>
        <end position="461"/>
    </location>
</feature>
<evidence type="ECO:0008006" key="7">
    <source>
        <dbReference type="Google" id="ProtNLM"/>
    </source>
</evidence>
<keyword evidence="6" id="KW-1185">Reference proteome</keyword>
<protein>
    <recommendedName>
        <fullName evidence="7">Acyl-CoA thioesterase</fullName>
    </recommendedName>
</protein>
<dbReference type="GO" id="GO:0047617">
    <property type="term" value="F:fatty acyl-CoA hydrolase activity"/>
    <property type="evidence" value="ECO:0007669"/>
    <property type="project" value="TreeGrafter"/>
</dbReference>
<evidence type="ECO:0000259" key="3">
    <source>
        <dbReference type="Pfam" id="PF04775"/>
    </source>
</evidence>
<organism evidence="5 6">
    <name type="scientific">Paenibacillus agilis</name>
    <dbReference type="NCBI Taxonomy" id="3020863"/>
    <lineage>
        <taxon>Bacteria</taxon>
        <taxon>Bacillati</taxon>
        <taxon>Bacillota</taxon>
        <taxon>Bacilli</taxon>
        <taxon>Bacillales</taxon>
        <taxon>Paenibacillaceae</taxon>
        <taxon>Paenibacillus</taxon>
    </lineage>
</organism>
<evidence type="ECO:0000259" key="4">
    <source>
        <dbReference type="Pfam" id="PF08840"/>
    </source>
</evidence>
<feature type="domain" description="Acyl-CoA thioester hydrolase/bile acid-CoA amino acid N-acetyltransferase" evidence="3">
    <location>
        <begin position="30"/>
        <end position="177"/>
    </location>
</feature>
<dbReference type="InterPro" id="IPR006862">
    <property type="entry name" value="Thio_Ohase/aa_AcTrfase"/>
</dbReference>
<comment type="caution">
    <text evidence="5">The sequence shown here is derived from an EMBL/GenBank/DDBJ whole genome shotgun (WGS) entry which is preliminary data.</text>
</comment>
<accession>A0A559IX42</accession>
<reference evidence="5 6" key="1">
    <citation type="submission" date="2019-07" db="EMBL/GenBank/DDBJ databases">
        <authorList>
            <person name="Kim J."/>
        </authorList>
    </citation>
    <scope>NUCLEOTIDE SEQUENCE [LARGE SCALE GENOMIC DNA]</scope>
    <source>
        <strain evidence="5 6">N4</strain>
    </source>
</reference>
<dbReference type="GO" id="GO:0006631">
    <property type="term" value="P:fatty acid metabolic process"/>
    <property type="evidence" value="ECO:0007669"/>
    <property type="project" value="TreeGrafter"/>
</dbReference>
<proteinExistence type="inferred from homology"/>
<dbReference type="Gene3D" id="3.40.50.1820">
    <property type="entry name" value="alpha/beta hydrolase"/>
    <property type="match status" value="1"/>
</dbReference>
<dbReference type="EMBL" id="VNJK01000001">
    <property type="protein sequence ID" value="TVX92202.1"/>
    <property type="molecule type" value="Genomic_DNA"/>
</dbReference>
<dbReference type="PANTHER" id="PTHR10824:SF4">
    <property type="entry name" value="ACYL-COENZYME A THIOESTERASE 1-LIKE"/>
    <property type="match status" value="1"/>
</dbReference>
<dbReference type="PIRSF" id="PIRSF016521">
    <property type="entry name" value="Acyl-CoA_hydro"/>
    <property type="match status" value="1"/>
</dbReference>
<dbReference type="Pfam" id="PF04775">
    <property type="entry name" value="Bile_Hydr_Trans"/>
    <property type="match status" value="1"/>
</dbReference>
<dbReference type="SUPFAM" id="SSF53474">
    <property type="entry name" value="alpha/beta-Hydrolases"/>
    <property type="match status" value="1"/>
</dbReference>